<dbReference type="Pfam" id="PF05698">
    <property type="entry name" value="Trigger_C"/>
    <property type="match status" value="1"/>
</dbReference>
<evidence type="ECO:0000256" key="8">
    <source>
        <dbReference type="ARBA" id="ARBA00023235"/>
    </source>
</evidence>
<dbReference type="GO" id="GO:0043335">
    <property type="term" value="P:protein unfolding"/>
    <property type="evidence" value="ECO:0007669"/>
    <property type="project" value="TreeGrafter"/>
</dbReference>
<name>A0A090WUT8_9FLAO</name>
<protein>
    <recommendedName>
        <fullName evidence="5">Trigger factor</fullName>
        <ecNumber evidence="4">5.2.1.8</ecNumber>
    </recommendedName>
    <alternativeName>
        <fullName evidence="9">PPIase</fullName>
    </alternativeName>
</protein>
<feature type="domain" description="Trigger factor C-terminal" evidence="11">
    <location>
        <begin position="268"/>
        <end position="397"/>
    </location>
</feature>
<dbReference type="SUPFAM" id="SSF109998">
    <property type="entry name" value="Triger factor/SurA peptide-binding domain-like"/>
    <property type="match status" value="1"/>
</dbReference>
<dbReference type="EMBL" id="BBNU01000012">
    <property type="protein sequence ID" value="GAL80776.1"/>
    <property type="molecule type" value="Genomic_DNA"/>
</dbReference>
<evidence type="ECO:0000256" key="9">
    <source>
        <dbReference type="ARBA" id="ARBA00029986"/>
    </source>
</evidence>
<keyword evidence="12" id="KW-0132">Cell division</keyword>
<dbReference type="GO" id="GO:0015031">
    <property type="term" value="P:protein transport"/>
    <property type="evidence" value="ECO:0007669"/>
    <property type="project" value="InterPro"/>
</dbReference>
<keyword evidence="6" id="KW-0697">Rotamase</keyword>
<evidence type="ECO:0000313" key="14">
    <source>
        <dbReference type="Proteomes" id="UP000029643"/>
    </source>
</evidence>
<dbReference type="SUPFAM" id="SSF102735">
    <property type="entry name" value="Trigger factor ribosome-binding domain"/>
    <property type="match status" value="1"/>
</dbReference>
<evidence type="ECO:0000313" key="12">
    <source>
        <dbReference type="EMBL" id="GAL80776.1"/>
    </source>
</evidence>
<reference evidence="12 14" key="1">
    <citation type="journal article" date="2014" name="Genome Announc.">
        <title>Draft Genome Sequences of Marine Flavobacterium Algibacter lectus Strains SS8 and NR4.</title>
        <authorList>
            <person name="Takatani N."/>
            <person name="Nakanishi M."/>
            <person name="Meirelles P."/>
            <person name="Mino S."/>
            <person name="Suda W."/>
            <person name="Oshima K."/>
            <person name="Hattori M."/>
            <person name="Ohkuma M."/>
            <person name="Hosokawa M."/>
            <person name="Miyashita K."/>
            <person name="Thompson F.L."/>
            <person name="Niwa A."/>
            <person name="Sawabe T."/>
            <person name="Sawabe T."/>
        </authorList>
    </citation>
    <scope>NUCLEOTIDE SEQUENCE [LARGE SCALE GENOMIC DNA]</scope>
    <source>
        <strain evidence="12">JCM 19274</strain>
        <strain evidence="14">JCM19274</strain>
    </source>
</reference>
<comment type="caution">
    <text evidence="12">The sequence shown here is derived from an EMBL/GenBank/DDBJ whole genome shotgun (WGS) entry which is preliminary data.</text>
</comment>
<dbReference type="PANTHER" id="PTHR30560:SF3">
    <property type="entry name" value="TRIGGER FACTOR-LIKE PROTEIN TIG, CHLOROPLASTIC"/>
    <property type="match status" value="1"/>
</dbReference>
<dbReference type="PANTHER" id="PTHR30560">
    <property type="entry name" value="TRIGGER FACTOR CHAPERONE AND PEPTIDYL-PROLYL CIS/TRANS ISOMERASE"/>
    <property type="match status" value="1"/>
</dbReference>
<evidence type="ECO:0000259" key="11">
    <source>
        <dbReference type="Pfam" id="PF05698"/>
    </source>
</evidence>
<sequence>MNITRENVDALNAVVKVDIAKEDYSDKVEKILLDYRKTANIPGFRKGHVPMGMVKKQYGKAVLVDEVNKLLQDALNKYLTEEKLDVLGQPLPKTQDEINWDADQFSFEFELGLAPQFDVELKSKKAITQYNIVADDKMIDEQIERIQKQYGKLIPQDVVEADSEITGAYTNEEKEIDNTVTLTLDKFKGKATAKQFVGAKAGDVIVLKTKGLFEDDHDLMHALKLGHDEVHGLDIEVSFTITEVNKRELADLDQELFDKLFGEGAVKSVSEVRAKIKEDAEKQFVQQADQKLLNDVTEHLVENTKFDLPAEFLTKWMQTAGEKEMDADQAKEEYEKSEKSLRYQLIEGKLIEANNVQVTMDDIKNHAREMIKGQMAQFGQMNPSDKELDDIAARVLSNQEEARRISEQLVSQKLLSVYKEKANLKVKELSYENFVKEVYGDK</sequence>
<evidence type="ECO:0000256" key="2">
    <source>
        <dbReference type="ARBA" id="ARBA00004496"/>
    </source>
</evidence>
<evidence type="ECO:0000256" key="1">
    <source>
        <dbReference type="ARBA" id="ARBA00000971"/>
    </source>
</evidence>
<keyword evidence="8 12" id="KW-0413">Isomerase</keyword>
<dbReference type="AlphaFoldDB" id="A0A090WUT8"/>
<dbReference type="InterPro" id="IPR005215">
    <property type="entry name" value="Trig_fac"/>
</dbReference>
<evidence type="ECO:0000256" key="6">
    <source>
        <dbReference type="ARBA" id="ARBA00023110"/>
    </source>
</evidence>
<evidence type="ECO:0000256" key="3">
    <source>
        <dbReference type="ARBA" id="ARBA00005464"/>
    </source>
</evidence>
<dbReference type="InterPro" id="IPR037041">
    <property type="entry name" value="Trigger_fac_C_sf"/>
</dbReference>
<dbReference type="EC" id="5.2.1.8" evidence="4"/>
<evidence type="ECO:0000259" key="10">
    <source>
        <dbReference type="Pfam" id="PF05697"/>
    </source>
</evidence>
<accession>A0A4R8M7N0</accession>
<accession>A0A090WUT8</accession>
<gene>
    <name evidence="13" type="ORF">DFQ06_3642</name>
    <name evidence="12" type="ORF">JCM19274_1402</name>
</gene>
<dbReference type="InterPro" id="IPR008880">
    <property type="entry name" value="Trigger_fac_C"/>
</dbReference>
<dbReference type="RefSeq" id="WP_042499091.1">
    <property type="nucleotide sequence ID" value="NZ_BBNU01000012.1"/>
</dbReference>
<comment type="catalytic activity">
    <reaction evidence="1">
        <text>[protein]-peptidylproline (omega=180) = [protein]-peptidylproline (omega=0)</text>
        <dbReference type="Rhea" id="RHEA:16237"/>
        <dbReference type="Rhea" id="RHEA-COMP:10747"/>
        <dbReference type="Rhea" id="RHEA-COMP:10748"/>
        <dbReference type="ChEBI" id="CHEBI:83833"/>
        <dbReference type="ChEBI" id="CHEBI:83834"/>
        <dbReference type="EC" id="5.2.1.8"/>
    </reaction>
</comment>
<comment type="similarity">
    <text evidence="3">Belongs to the FKBP-type PPIase family. Tig subfamily.</text>
</comment>
<keyword evidence="15" id="KW-1185">Reference proteome</keyword>
<comment type="subcellular location">
    <subcellularLocation>
        <location evidence="2">Cytoplasm</location>
    </subcellularLocation>
</comment>
<dbReference type="NCBIfam" id="TIGR00115">
    <property type="entry name" value="tig"/>
    <property type="match status" value="1"/>
</dbReference>
<evidence type="ECO:0000256" key="4">
    <source>
        <dbReference type="ARBA" id="ARBA00013194"/>
    </source>
</evidence>
<dbReference type="InterPro" id="IPR008881">
    <property type="entry name" value="Trigger_fac_ribosome-bd_bac"/>
</dbReference>
<reference evidence="13 15" key="2">
    <citation type="submission" date="2019-03" db="EMBL/GenBank/DDBJ databases">
        <title>Genomic Encyclopedia of Type Strains, Phase III (KMG-III): the genomes of soil and plant-associated and newly described type strains.</title>
        <authorList>
            <person name="Whitman W."/>
        </authorList>
    </citation>
    <scope>NUCLEOTIDE SEQUENCE [LARGE SCALE GENOMIC DNA]</scope>
    <source>
        <strain evidence="13 15">CECT 8301</strain>
    </source>
</reference>
<dbReference type="PIRSF" id="PIRSF003095">
    <property type="entry name" value="Trigger_factor"/>
    <property type="match status" value="1"/>
</dbReference>
<dbReference type="InterPro" id="IPR036611">
    <property type="entry name" value="Trigger_fac_ribosome-bd_sf"/>
</dbReference>
<organism evidence="12 14">
    <name type="scientific">Algibacter lectus</name>
    <dbReference type="NCBI Taxonomy" id="221126"/>
    <lineage>
        <taxon>Bacteria</taxon>
        <taxon>Pseudomonadati</taxon>
        <taxon>Bacteroidota</taxon>
        <taxon>Flavobacteriia</taxon>
        <taxon>Flavobacteriales</taxon>
        <taxon>Flavobacteriaceae</taxon>
        <taxon>Algibacter</taxon>
    </lineage>
</organism>
<dbReference type="Pfam" id="PF05697">
    <property type="entry name" value="Trigger_N"/>
    <property type="match status" value="1"/>
</dbReference>
<dbReference type="Proteomes" id="UP000029643">
    <property type="component" value="Unassembled WGS sequence"/>
</dbReference>
<dbReference type="GO" id="GO:0051301">
    <property type="term" value="P:cell division"/>
    <property type="evidence" value="ECO:0007669"/>
    <property type="project" value="UniProtKB-KW"/>
</dbReference>
<evidence type="ECO:0000256" key="7">
    <source>
        <dbReference type="ARBA" id="ARBA00023186"/>
    </source>
</evidence>
<dbReference type="GO" id="GO:0003755">
    <property type="term" value="F:peptidyl-prolyl cis-trans isomerase activity"/>
    <property type="evidence" value="ECO:0007669"/>
    <property type="project" value="UniProtKB-KW"/>
</dbReference>
<evidence type="ECO:0000313" key="13">
    <source>
        <dbReference type="EMBL" id="TDY60027.1"/>
    </source>
</evidence>
<proteinExistence type="inferred from homology"/>
<evidence type="ECO:0000256" key="5">
    <source>
        <dbReference type="ARBA" id="ARBA00016902"/>
    </source>
</evidence>
<dbReference type="EMBL" id="SORL01000013">
    <property type="protein sequence ID" value="TDY60027.1"/>
    <property type="molecule type" value="Genomic_DNA"/>
</dbReference>
<dbReference type="GO" id="GO:0044183">
    <property type="term" value="F:protein folding chaperone"/>
    <property type="evidence" value="ECO:0007669"/>
    <property type="project" value="TreeGrafter"/>
</dbReference>
<dbReference type="Proteomes" id="UP000294824">
    <property type="component" value="Unassembled WGS sequence"/>
</dbReference>
<dbReference type="GO" id="GO:0051083">
    <property type="term" value="P:'de novo' cotranslational protein folding"/>
    <property type="evidence" value="ECO:0007669"/>
    <property type="project" value="TreeGrafter"/>
</dbReference>
<dbReference type="Gene3D" id="3.30.70.1050">
    <property type="entry name" value="Trigger factor ribosome-binding domain"/>
    <property type="match status" value="1"/>
</dbReference>
<dbReference type="STRING" id="221126.SAMN04489722_10946"/>
<keyword evidence="12" id="KW-0131">Cell cycle</keyword>
<evidence type="ECO:0000313" key="15">
    <source>
        <dbReference type="Proteomes" id="UP000294824"/>
    </source>
</evidence>
<dbReference type="InterPro" id="IPR027304">
    <property type="entry name" value="Trigger_fact/SurA_dom_sf"/>
</dbReference>
<dbReference type="GO" id="GO:0043022">
    <property type="term" value="F:ribosome binding"/>
    <property type="evidence" value="ECO:0007669"/>
    <property type="project" value="TreeGrafter"/>
</dbReference>
<keyword evidence="7" id="KW-0143">Chaperone</keyword>
<feature type="domain" description="Trigger factor ribosome-binding bacterial" evidence="10">
    <location>
        <begin position="1"/>
        <end position="146"/>
    </location>
</feature>
<dbReference type="Gene3D" id="1.10.3120.10">
    <property type="entry name" value="Trigger factor, C-terminal domain"/>
    <property type="match status" value="1"/>
</dbReference>
<dbReference type="GO" id="GO:0005737">
    <property type="term" value="C:cytoplasm"/>
    <property type="evidence" value="ECO:0007669"/>
    <property type="project" value="UniProtKB-SubCell"/>
</dbReference>